<reference evidence="1 2" key="1">
    <citation type="submission" date="2017-11" db="EMBL/GenBank/DDBJ databases">
        <title>The genome of Rhizophagus clarus HR1 reveals common genetic basis of auxotrophy among arbuscular mycorrhizal fungi.</title>
        <authorList>
            <person name="Kobayashi Y."/>
        </authorList>
    </citation>
    <scope>NUCLEOTIDE SEQUENCE [LARGE SCALE GENOMIC DNA]</scope>
    <source>
        <strain evidence="1 2">HR1</strain>
    </source>
</reference>
<evidence type="ECO:0008006" key="3">
    <source>
        <dbReference type="Google" id="ProtNLM"/>
    </source>
</evidence>
<dbReference type="Proteomes" id="UP000247702">
    <property type="component" value="Unassembled WGS sequence"/>
</dbReference>
<comment type="caution">
    <text evidence="1">The sequence shown here is derived from an EMBL/GenBank/DDBJ whole genome shotgun (WGS) entry which is preliminary data.</text>
</comment>
<dbReference type="InterPro" id="IPR036397">
    <property type="entry name" value="RNaseH_sf"/>
</dbReference>
<dbReference type="GO" id="GO:0003676">
    <property type="term" value="F:nucleic acid binding"/>
    <property type="evidence" value="ECO:0007669"/>
    <property type="project" value="InterPro"/>
</dbReference>
<dbReference type="EMBL" id="BEXD01001270">
    <property type="protein sequence ID" value="GBB93279.1"/>
    <property type="molecule type" value="Genomic_DNA"/>
</dbReference>
<keyword evidence="2" id="KW-1185">Reference proteome</keyword>
<evidence type="ECO:0000313" key="2">
    <source>
        <dbReference type="Proteomes" id="UP000247702"/>
    </source>
</evidence>
<dbReference type="AlphaFoldDB" id="A0A2Z6R607"/>
<name>A0A2Z6R607_9GLOM</name>
<protein>
    <recommendedName>
        <fullName evidence="3">Tc1-like transposase DDE domain-containing protein</fullName>
    </recommendedName>
</protein>
<dbReference type="Gene3D" id="3.30.420.10">
    <property type="entry name" value="Ribonuclease H-like superfamily/Ribonuclease H"/>
    <property type="match status" value="1"/>
</dbReference>
<sequence length="70" mass="8414">MFSDRSIFVWGCFTCFRVGFLYKIDGGLDAELYQRILDEDFLDILEYYSLNHENIIFQQDNDSKYIAKRI</sequence>
<proteinExistence type="predicted"/>
<accession>A0A2Z6R607</accession>
<dbReference type="STRING" id="94130.A0A2Z6R607"/>
<evidence type="ECO:0000313" key="1">
    <source>
        <dbReference type="EMBL" id="GBB93279.1"/>
    </source>
</evidence>
<organism evidence="1 2">
    <name type="scientific">Rhizophagus clarus</name>
    <dbReference type="NCBI Taxonomy" id="94130"/>
    <lineage>
        <taxon>Eukaryota</taxon>
        <taxon>Fungi</taxon>
        <taxon>Fungi incertae sedis</taxon>
        <taxon>Mucoromycota</taxon>
        <taxon>Glomeromycotina</taxon>
        <taxon>Glomeromycetes</taxon>
        <taxon>Glomerales</taxon>
        <taxon>Glomeraceae</taxon>
        <taxon>Rhizophagus</taxon>
    </lineage>
</organism>
<gene>
    <name evidence="1" type="ORF">RclHR1_21400004</name>
</gene>